<comment type="caution">
    <text evidence="1">The sequence shown here is derived from an EMBL/GenBank/DDBJ whole genome shotgun (WGS) entry which is preliminary data.</text>
</comment>
<name>A0A8X6FZS1_TRICU</name>
<keyword evidence="2" id="KW-1185">Reference proteome</keyword>
<evidence type="ECO:0000313" key="1">
    <source>
        <dbReference type="EMBL" id="GFQ93082.1"/>
    </source>
</evidence>
<evidence type="ECO:0000313" key="2">
    <source>
        <dbReference type="Proteomes" id="UP000887116"/>
    </source>
</evidence>
<accession>A0A8X6FZS1</accession>
<dbReference type="Proteomes" id="UP000887116">
    <property type="component" value="Unassembled WGS sequence"/>
</dbReference>
<dbReference type="EMBL" id="BMAO01024120">
    <property type="protein sequence ID" value="GFQ93082.1"/>
    <property type="molecule type" value="Genomic_DNA"/>
</dbReference>
<protein>
    <submittedName>
        <fullName evidence="1">Uncharacterized protein</fullName>
    </submittedName>
</protein>
<dbReference type="AlphaFoldDB" id="A0A8X6FZS1"/>
<reference evidence="1" key="1">
    <citation type="submission" date="2020-07" db="EMBL/GenBank/DDBJ databases">
        <title>Multicomponent nature underlies the extraordinary mechanical properties of spider dragline silk.</title>
        <authorList>
            <person name="Kono N."/>
            <person name="Nakamura H."/>
            <person name="Mori M."/>
            <person name="Yoshida Y."/>
            <person name="Ohtoshi R."/>
            <person name="Malay A.D."/>
            <person name="Moran D.A.P."/>
            <person name="Tomita M."/>
            <person name="Numata K."/>
            <person name="Arakawa K."/>
        </authorList>
    </citation>
    <scope>NUCLEOTIDE SEQUENCE</scope>
</reference>
<sequence length="164" mass="19217">MRPILYSCSFTATAPFRNFQRRLFTFDYKLNLFEVCFSEGPNSFNVLLNVRFVLKFSTPAKECRHFLRRNRIRKARIPSLRHVPPFLSECGGWLLFNSFKSWYLSQKLSLERNATNGGISRSHGRQKQKGSHYFHPLIAIHAEDGEESFCWRVVFLLSAIIHSQ</sequence>
<organism evidence="1 2">
    <name type="scientific">Trichonephila clavata</name>
    <name type="common">Joro spider</name>
    <name type="synonym">Nephila clavata</name>
    <dbReference type="NCBI Taxonomy" id="2740835"/>
    <lineage>
        <taxon>Eukaryota</taxon>
        <taxon>Metazoa</taxon>
        <taxon>Ecdysozoa</taxon>
        <taxon>Arthropoda</taxon>
        <taxon>Chelicerata</taxon>
        <taxon>Arachnida</taxon>
        <taxon>Araneae</taxon>
        <taxon>Araneomorphae</taxon>
        <taxon>Entelegynae</taxon>
        <taxon>Araneoidea</taxon>
        <taxon>Nephilidae</taxon>
        <taxon>Trichonephila</taxon>
    </lineage>
</organism>
<proteinExistence type="predicted"/>
<gene>
    <name evidence="1" type="ORF">TNCT_41421</name>
</gene>